<evidence type="ECO:0000313" key="5">
    <source>
        <dbReference type="Proteomes" id="UP001523565"/>
    </source>
</evidence>
<dbReference type="InterPro" id="IPR010982">
    <property type="entry name" value="Lambda_DNA-bd_dom_sf"/>
</dbReference>
<organism evidence="4 5">
    <name type="scientific">Ohessyouella blattaphilus</name>
    <dbReference type="NCBI Taxonomy" id="2949333"/>
    <lineage>
        <taxon>Bacteria</taxon>
        <taxon>Bacillati</taxon>
        <taxon>Bacillota</taxon>
        <taxon>Clostridia</taxon>
        <taxon>Lachnospirales</taxon>
        <taxon>Lachnospiraceae</taxon>
        <taxon>Ohessyouella</taxon>
    </lineage>
</organism>
<sequence length="344" mass="38364">MTVTSQQIADAAGVSRATVDRALKNRGRVKPEVAERIKQIAKEMGYHPNQAARSLALSKNPIRVGVILSSMQTPFMDVVLKGVRDAQKEVEKRGVSVEIHSIPGKDVDRTIELMDELKEKKVGGIALVPTDDERVREKIDQLAEEDGIPVVTLNADVSKSKRICFVGQNNERAGETAAGLMAECLPSNGRICVIGGRELNPAISSRTDGFINQLEKIRPDIELLKTFYVENENDNEESEKIALQMLAEYLKLDGVYVSSPAILGVCKAFQKKGVEQRIKLISHDLLKENLQYLEDGTLNFLIGQEGYMQGYEPVMVLYKLLVEEIEPENTYEYTSIIIKNKFNI</sequence>
<proteinExistence type="inferred from homology"/>
<dbReference type="SUPFAM" id="SSF53822">
    <property type="entry name" value="Periplasmic binding protein-like I"/>
    <property type="match status" value="1"/>
</dbReference>
<dbReference type="CDD" id="cd06307">
    <property type="entry name" value="PBP1_sugar_binding"/>
    <property type="match status" value="1"/>
</dbReference>
<dbReference type="PANTHER" id="PTHR30036:SF7">
    <property type="entry name" value="ABC TRANSPORTER PERIPLASMIC-BINDING PROTEIN YPHF"/>
    <property type="match status" value="1"/>
</dbReference>
<comment type="similarity">
    <text evidence="2">Belongs to the bacterial solute-binding protein 2 family.</text>
</comment>
<dbReference type="InterPro" id="IPR050555">
    <property type="entry name" value="Bact_Solute-Bind_Prot2"/>
</dbReference>
<keyword evidence="4" id="KW-0238">DNA-binding</keyword>
<reference evidence="4 5" key="1">
    <citation type="journal article" date="2022" name="Genome Biol. Evol.">
        <title>Host diet, physiology and behaviors set the stage for Lachnospiraceae cladogenesis.</title>
        <authorList>
            <person name="Vera-Ponce De Leon A."/>
            <person name="Schneider M."/>
            <person name="Jahnes B.C."/>
            <person name="Sadowski V."/>
            <person name="Camuy-Velez L.A."/>
            <person name="Duan J."/>
            <person name="Sabree Z.L."/>
        </authorList>
    </citation>
    <scope>NUCLEOTIDE SEQUENCE [LARGE SCALE GENOMIC DNA]</scope>
    <source>
        <strain evidence="4 5">PAL227</strain>
    </source>
</reference>
<dbReference type="Gene3D" id="1.10.260.40">
    <property type="entry name" value="lambda repressor-like DNA-binding domains"/>
    <property type="match status" value="1"/>
</dbReference>
<dbReference type="Gene3D" id="3.40.50.2300">
    <property type="match status" value="2"/>
</dbReference>
<dbReference type="SMART" id="SM00354">
    <property type="entry name" value="HTH_LACI"/>
    <property type="match status" value="1"/>
</dbReference>
<dbReference type="Proteomes" id="UP001523565">
    <property type="component" value="Unassembled WGS sequence"/>
</dbReference>
<dbReference type="SUPFAM" id="SSF47413">
    <property type="entry name" value="lambda repressor-like DNA-binding domains"/>
    <property type="match status" value="1"/>
</dbReference>
<dbReference type="RefSeq" id="WP_262068305.1">
    <property type="nucleotide sequence ID" value="NZ_JAMXOC010000003.1"/>
</dbReference>
<evidence type="ECO:0000256" key="1">
    <source>
        <dbReference type="ARBA" id="ARBA00004196"/>
    </source>
</evidence>
<dbReference type="Pfam" id="PF13407">
    <property type="entry name" value="Peripla_BP_4"/>
    <property type="match status" value="1"/>
</dbReference>
<comment type="subcellular location">
    <subcellularLocation>
        <location evidence="1">Cell envelope</location>
    </subcellularLocation>
</comment>
<comment type="caution">
    <text evidence="4">The sequence shown here is derived from an EMBL/GenBank/DDBJ whole genome shotgun (WGS) entry which is preliminary data.</text>
</comment>
<dbReference type="Pfam" id="PF00356">
    <property type="entry name" value="LacI"/>
    <property type="match status" value="1"/>
</dbReference>
<evidence type="ECO:0000313" key="4">
    <source>
        <dbReference type="EMBL" id="MCP1109396.1"/>
    </source>
</evidence>
<dbReference type="EMBL" id="JAMZFV010000003">
    <property type="protein sequence ID" value="MCP1109396.1"/>
    <property type="molecule type" value="Genomic_DNA"/>
</dbReference>
<evidence type="ECO:0000256" key="2">
    <source>
        <dbReference type="ARBA" id="ARBA00007639"/>
    </source>
</evidence>
<keyword evidence="5" id="KW-1185">Reference proteome</keyword>
<dbReference type="PANTHER" id="PTHR30036">
    <property type="entry name" value="D-XYLOSE-BINDING PERIPLASMIC PROTEIN"/>
    <property type="match status" value="1"/>
</dbReference>
<dbReference type="GO" id="GO:0003677">
    <property type="term" value="F:DNA binding"/>
    <property type="evidence" value="ECO:0007669"/>
    <property type="project" value="UniProtKB-KW"/>
</dbReference>
<feature type="domain" description="HTH lacI-type" evidence="3">
    <location>
        <begin position="3"/>
        <end position="57"/>
    </location>
</feature>
<dbReference type="InterPro" id="IPR028082">
    <property type="entry name" value="Peripla_BP_I"/>
</dbReference>
<evidence type="ECO:0000259" key="3">
    <source>
        <dbReference type="PROSITE" id="PS50932"/>
    </source>
</evidence>
<protein>
    <submittedName>
        <fullName evidence="4">LacI family DNA-binding transcriptional regulator</fullName>
    </submittedName>
</protein>
<dbReference type="PROSITE" id="PS50932">
    <property type="entry name" value="HTH_LACI_2"/>
    <property type="match status" value="1"/>
</dbReference>
<accession>A0ABT1EI84</accession>
<dbReference type="InterPro" id="IPR025997">
    <property type="entry name" value="SBP_2_dom"/>
</dbReference>
<dbReference type="CDD" id="cd01392">
    <property type="entry name" value="HTH_LacI"/>
    <property type="match status" value="1"/>
</dbReference>
<dbReference type="InterPro" id="IPR000843">
    <property type="entry name" value="HTH_LacI"/>
</dbReference>
<name>A0ABT1EI84_9FIRM</name>
<gene>
    <name evidence="4" type="ORF">NK118_03920</name>
</gene>